<keyword evidence="1" id="KW-0805">Transcription regulation</keyword>
<evidence type="ECO:0000313" key="6">
    <source>
        <dbReference type="EMBL" id="BBZ28491.1"/>
    </source>
</evidence>
<dbReference type="Proteomes" id="UP000466517">
    <property type="component" value="Chromosome"/>
</dbReference>
<dbReference type="InterPro" id="IPR011075">
    <property type="entry name" value="TetR_C"/>
</dbReference>
<keyword evidence="2 4" id="KW-0238">DNA-binding</keyword>
<dbReference type="SUPFAM" id="SSF48498">
    <property type="entry name" value="Tetracyclin repressor-like, C-terminal domain"/>
    <property type="match status" value="1"/>
</dbReference>
<proteinExistence type="predicted"/>
<dbReference type="Pfam" id="PF16925">
    <property type="entry name" value="TetR_C_13"/>
    <property type="match status" value="1"/>
</dbReference>
<dbReference type="PANTHER" id="PTHR47506:SF1">
    <property type="entry name" value="HTH-TYPE TRANSCRIPTIONAL REGULATOR YJDC"/>
    <property type="match status" value="1"/>
</dbReference>
<dbReference type="Gene3D" id="1.10.357.10">
    <property type="entry name" value="Tetracycline Repressor, domain 2"/>
    <property type="match status" value="1"/>
</dbReference>
<dbReference type="Gene3D" id="1.10.10.60">
    <property type="entry name" value="Homeodomain-like"/>
    <property type="match status" value="1"/>
</dbReference>
<name>A0A7I7XH30_9MYCO</name>
<dbReference type="InterPro" id="IPR001647">
    <property type="entry name" value="HTH_TetR"/>
</dbReference>
<keyword evidence="3" id="KW-0804">Transcription</keyword>
<dbReference type="RefSeq" id="WP_163738017.1">
    <property type="nucleotide sequence ID" value="NZ_AP022610.1"/>
</dbReference>
<evidence type="ECO:0000256" key="1">
    <source>
        <dbReference type="ARBA" id="ARBA00023015"/>
    </source>
</evidence>
<evidence type="ECO:0000259" key="5">
    <source>
        <dbReference type="PROSITE" id="PS50977"/>
    </source>
</evidence>
<dbReference type="Pfam" id="PF00440">
    <property type="entry name" value="TetR_N"/>
    <property type="match status" value="1"/>
</dbReference>
<dbReference type="KEGG" id="mmag:MMAD_27860"/>
<keyword evidence="7" id="KW-1185">Reference proteome</keyword>
<dbReference type="InterPro" id="IPR036271">
    <property type="entry name" value="Tet_transcr_reg_TetR-rel_C_sf"/>
</dbReference>
<evidence type="ECO:0000313" key="7">
    <source>
        <dbReference type="Proteomes" id="UP000466517"/>
    </source>
</evidence>
<feature type="DNA-binding region" description="H-T-H motif" evidence="4">
    <location>
        <begin position="29"/>
        <end position="48"/>
    </location>
</feature>
<dbReference type="SUPFAM" id="SSF46689">
    <property type="entry name" value="Homeodomain-like"/>
    <property type="match status" value="1"/>
</dbReference>
<organism evidence="6 7">
    <name type="scientific">Mycolicibacterium madagascariense</name>
    <dbReference type="NCBI Taxonomy" id="212765"/>
    <lineage>
        <taxon>Bacteria</taxon>
        <taxon>Bacillati</taxon>
        <taxon>Actinomycetota</taxon>
        <taxon>Actinomycetes</taxon>
        <taxon>Mycobacteriales</taxon>
        <taxon>Mycobacteriaceae</taxon>
        <taxon>Mycolicibacterium</taxon>
    </lineage>
</organism>
<dbReference type="PANTHER" id="PTHR47506">
    <property type="entry name" value="TRANSCRIPTIONAL REGULATORY PROTEIN"/>
    <property type="match status" value="1"/>
</dbReference>
<feature type="domain" description="HTH tetR-type" evidence="5">
    <location>
        <begin position="6"/>
        <end position="66"/>
    </location>
</feature>
<dbReference type="GO" id="GO:0003677">
    <property type="term" value="F:DNA binding"/>
    <property type="evidence" value="ECO:0007669"/>
    <property type="project" value="UniProtKB-UniRule"/>
</dbReference>
<evidence type="ECO:0000256" key="4">
    <source>
        <dbReference type="PROSITE-ProRule" id="PRU00335"/>
    </source>
</evidence>
<reference evidence="6 7" key="1">
    <citation type="journal article" date="2019" name="Emerg. Microbes Infect.">
        <title>Comprehensive subspecies identification of 175 nontuberculous mycobacteria species based on 7547 genomic profiles.</title>
        <authorList>
            <person name="Matsumoto Y."/>
            <person name="Kinjo T."/>
            <person name="Motooka D."/>
            <person name="Nabeya D."/>
            <person name="Jung N."/>
            <person name="Uechi K."/>
            <person name="Horii T."/>
            <person name="Iida T."/>
            <person name="Fujita J."/>
            <person name="Nakamura S."/>
        </authorList>
    </citation>
    <scope>NUCLEOTIDE SEQUENCE [LARGE SCALE GENOMIC DNA]</scope>
    <source>
        <strain evidence="6 7">JCM 13574</strain>
    </source>
</reference>
<protein>
    <submittedName>
        <fullName evidence="6">TetR family transcriptional regulator</fullName>
    </submittedName>
</protein>
<evidence type="ECO:0000256" key="2">
    <source>
        <dbReference type="ARBA" id="ARBA00023125"/>
    </source>
</evidence>
<sequence>MPRGKTFDPEEKVEEALELFWREGCDAVSIQDLVEGLGLNRGSLYATYGDKEQLWRRALTRYCEQRRDYLSELLENPTTPVLPRIRRLMLDTANPTAGDPHGCLIVNAITERTNDPATMDIVTGQINHVEDVLRQAFTRARSGGEIPAGSSPRRLARFVVVTLQGLHVYDRALADPRRARDAVDVAMSAISSGAVSGGRT</sequence>
<dbReference type="EMBL" id="AP022610">
    <property type="protein sequence ID" value="BBZ28491.1"/>
    <property type="molecule type" value="Genomic_DNA"/>
</dbReference>
<accession>A0A7I7XH30</accession>
<evidence type="ECO:0000256" key="3">
    <source>
        <dbReference type="ARBA" id="ARBA00023163"/>
    </source>
</evidence>
<dbReference type="InterPro" id="IPR009057">
    <property type="entry name" value="Homeodomain-like_sf"/>
</dbReference>
<dbReference type="PROSITE" id="PS50977">
    <property type="entry name" value="HTH_TETR_2"/>
    <property type="match status" value="1"/>
</dbReference>
<dbReference type="AlphaFoldDB" id="A0A7I7XH30"/>
<gene>
    <name evidence="6" type="ORF">MMAD_27860</name>
</gene>